<dbReference type="NCBIfam" id="TIGR00787">
    <property type="entry name" value="dctP"/>
    <property type="match status" value="1"/>
</dbReference>
<dbReference type="NCBIfam" id="NF037995">
    <property type="entry name" value="TRAP_S1"/>
    <property type="match status" value="1"/>
</dbReference>
<dbReference type="GO" id="GO:0055085">
    <property type="term" value="P:transmembrane transport"/>
    <property type="evidence" value="ECO:0007669"/>
    <property type="project" value="InterPro"/>
</dbReference>
<dbReference type="InterPro" id="IPR018389">
    <property type="entry name" value="DctP_fam"/>
</dbReference>
<sequence>MKIIFYFFAGVLLMPCLTATGGEAIVLNISHDLPEDSPQHLGMIKFGEIVSRESSGDIKVKIYPKGKIGTDQKTVELLRRGIIQASLVPTAKLSRFDKSLQIADLPFLFPSKEICYFVLDSEVGEKILAGLEEIGLKGLVFWESGFKQLTADRPIRKPEDYKGLKIRVMDSPILMEQFEIMGAKARPMDFSEVYKALKLKIFNGQENPLVSITKMKFYEVQSHMTLSYHGYLGYAFLLGKSFWDSLDTVQQNIIKQAALKAGHYEREVTASTENDCIKIIADSGTEIIRLTAEERKAFENATKPIHEKFADTVGRQLLEAVYAKIKACQK</sequence>
<evidence type="ECO:0000256" key="4">
    <source>
        <dbReference type="SAM" id="SignalP"/>
    </source>
</evidence>
<gene>
    <name evidence="5" type="ORF">dnm_018550</name>
</gene>
<dbReference type="PANTHER" id="PTHR33376">
    <property type="match status" value="1"/>
</dbReference>
<evidence type="ECO:0000313" key="6">
    <source>
        <dbReference type="Proteomes" id="UP000663722"/>
    </source>
</evidence>
<evidence type="ECO:0000256" key="3">
    <source>
        <dbReference type="ARBA" id="ARBA00022729"/>
    </source>
</evidence>
<dbReference type="RefSeq" id="WP_207681732.1">
    <property type="nucleotide sequence ID" value="NZ_CP061800.1"/>
</dbReference>
<dbReference type="Gene3D" id="3.40.190.170">
    <property type="entry name" value="Bacterial extracellular solute-binding protein, family 7"/>
    <property type="match status" value="1"/>
</dbReference>
<keyword evidence="6" id="KW-1185">Reference proteome</keyword>
<feature type="signal peptide" evidence="4">
    <location>
        <begin position="1"/>
        <end position="24"/>
    </location>
</feature>
<keyword evidence="3 4" id="KW-0732">Signal</keyword>
<dbReference type="GO" id="GO:0030288">
    <property type="term" value="C:outer membrane-bounded periplasmic space"/>
    <property type="evidence" value="ECO:0007669"/>
    <property type="project" value="InterPro"/>
</dbReference>
<evidence type="ECO:0000256" key="2">
    <source>
        <dbReference type="ARBA" id="ARBA00022448"/>
    </source>
</evidence>
<dbReference type="InterPro" id="IPR004682">
    <property type="entry name" value="TRAP_DctP"/>
</dbReference>
<dbReference type="EMBL" id="CP061800">
    <property type="protein sequence ID" value="QTA85840.1"/>
    <property type="molecule type" value="Genomic_DNA"/>
</dbReference>
<dbReference type="InterPro" id="IPR038404">
    <property type="entry name" value="TRAP_DctP_sf"/>
</dbReference>
<dbReference type="PIRSF" id="PIRSF006470">
    <property type="entry name" value="DctB"/>
    <property type="match status" value="1"/>
</dbReference>
<dbReference type="CDD" id="cd13603">
    <property type="entry name" value="PBP2_TRAP_Siap_TeaA_like"/>
    <property type="match status" value="1"/>
</dbReference>
<dbReference type="Pfam" id="PF03480">
    <property type="entry name" value="DctP"/>
    <property type="match status" value="1"/>
</dbReference>
<name>A0A975BIR6_9BACT</name>
<feature type="chain" id="PRO_5037363054" evidence="4">
    <location>
        <begin position="25"/>
        <end position="330"/>
    </location>
</feature>
<evidence type="ECO:0000313" key="5">
    <source>
        <dbReference type="EMBL" id="QTA85840.1"/>
    </source>
</evidence>
<keyword evidence="2" id="KW-0813">Transport</keyword>
<protein>
    <submittedName>
        <fullName evidence="5">C4-TRAP dicarboxylate transporter, periplasmatic binding protein</fullName>
    </submittedName>
</protein>
<evidence type="ECO:0000256" key="1">
    <source>
        <dbReference type="ARBA" id="ARBA00009023"/>
    </source>
</evidence>
<organism evidence="5 6">
    <name type="scientific">Desulfonema magnum</name>
    <dbReference type="NCBI Taxonomy" id="45655"/>
    <lineage>
        <taxon>Bacteria</taxon>
        <taxon>Pseudomonadati</taxon>
        <taxon>Thermodesulfobacteriota</taxon>
        <taxon>Desulfobacteria</taxon>
        <taxon>Desulfobacterales</taxon>
        <taxon>Desulfococcaceae</taxon>
        <taxon>Desulfonema</taxon>
    </lineage>
</organism>
<accession>A0A975BIR6</accession>
<proteinExistence type="inferred from homology"/>
<dbReference type="AlphaFoldDB" id="A0A975BIR6"/>
<dbReference type="Proteomes" id="UP000663722">
    <property type="component" value="Chromosome"/>
</dbReference>
<comment type="similarity">
    <text evidence="1">Belongs to the bacterial solute-binding protein 7 family.</text>
</comment>
<dbReference type="PANTHER" id="PTHR33376:SF7">
    <property type="entry name" value="C4-DICARBOXYLATE-BINDING PROTEIN DCTB"/>
    <property type="match status" value="1"/>
</dbReference>
<reference evidence="5" key="1">
    <citation type="journal article" date="2021" name="Microb. Physiol.">
        <title>Proteogenomic Insights into the Physiology of Marine, Sulfate-Reducing, Filamentous Desulfonema limicola and Desulfonema magnum.</title>
        <authorList>
            <person name="Schnaars V."/>
            <person name="Wohlbrand L."/>
            <person name="Scheve S."/>
            <person name="Hinrichs C."/>
            <person name="Reinhardt R."/>
            <person name="Rabus R."/>
        </authorList>
    </citation>
    <scope>NUCLEOTIDE SEQUENCE</scope>
    <source>
        <strain evidence="5">4be13</strain>
    </source>
</reference>
<dbReference type="KEGG" id="dmm:dnm_018550"/>